<reference evidence="2" key="1">
    <citation type="journal article" date="2019" name="Int. J. Syst. Evol. Microbiol.">
        <title>The Global Catalogue of Microorganisms (GCM) 10K type strain sequencing project: providing services to taxonomists for standard genome sequencing and annotation.</title>
        <authorList>
            <consortium name="The Broad Institute Genomics Platform"/>
            <consortium name="The Broad Institute Genome Sequencing Center for Infectious Disease"/>
            <person name="Wu L."/>
            <person name="Ma J."/>
        </authorList>
    </citation>
    <scope>NUCLEOTIDE SEQUENCE [LARGE SCALE GENOMIC DNA]</scope>
    <source>
        <strain evidence="2">JCM 16908</strain>
    </source>
</reference>
<sequence>MNDVVVEVPTETNVPPVVPGARQISYPMTPTLSVDAVQLSVTEPQVALAVGVPGVVGACVSGGGMVGHGGGTMLTGSVKAEVLPAVSRARTLNCNSPVMGWVKEVVVVVPAEVNAPPLVALARCRALRQSHFDQGCSFHRVPCERPLGGFAAVPHWPGGSPVAAGRRNISLTK</sequence>
<evidence type="ECO:0000313" key="1">
    <source>
        <dbReference type="EMBL" id="GAA3832892.1"/>
    </source>
</evidence>
<name>A0ABP7J3P6_9ACTN</name>
<protein>
    <recommendedName>
        <fullName evidence="3">DUF4150 domain-containing protein</fullName>
    </recommendedName>
</protein>
<dbReference type="EMBL" id="BAAAZR010000032">
    <property type="protein sequence ID" value="GAA3832892.1"/>
    <property type="molecule type" value="Genomic_DNA"/>
</dbReference>
<proteinExistence type="predicted"/>
<evidence type="ECO:0008006" key="3">
    <source>
        <dbReference type="Google" id="ProtNLM"/>
    </source>
</evidence>
<gene>
    <name evidence="1" type="ORF">GCM10022226_62660</name>
</gene>
<comment type="caution">
    <text evidence="1">The sequence shown here is derived from an EMBL/GenBank/DDBJ whole genome shotgun (WGS) entry which is preliminary data.</text>
</comment>
<organism evidence="1 2">
    <name type="scientific">Sphaerisporangium flaviroseum</name>
    <dbReference type="NCBI Taxonomy" id="509199"/>
    <lineage>
        <taxon>Bacteria</taxon>
        <taxon>Bacillati</taxon>
        <taxon>Actinomycetota</taxon>
        <taxon>Actinomycetes</taxon>
        <taxon>Streptosporangiales</taxon>
        <taxon>Streptosporangiaceae</taxon>
        <taxon>Sphaerisporangium</taxon>
    </lineage>
</organism>
<keyword evidence="2" id="KW-1185">Reference proteome</keyword>
<accession>A0ABP7J3P6</accession>
<evidence type="ECO:0000313" key="2">
    <source>
        <dbReference type="Proteomes" id="UP001500888"/>
    </source>
</evidence>
<dbReference type="Proteomes" id="UP001500888">
    <property type="component" value="Unassembled WGS sequence"/>
</dbReference>